<organism evidence="2 3">
    <name type="scientific">Capsella rubella</name>
    <dbReference type="NCBI Taxonomy" id="81985"/>
    <lineage>
        <taxon>Eukaryota</taxon>
        <taxon>Viridiplantae</taxon>
        <taxon>Streptophyta</taxon>
        <taxon>Embryophyta</taxon>
        <taxon>Tracheophyta</taxon>
        <taxon>Spermatophyta</taxon>
        <taxon>Magnoliopsida</taxon>
        <taxon>eudicotyledons</taxon>
        <taxon>Gunneridae</taxon>
        <taxon>Pentapetalae</taxon>
        <taxon>rosids</taxon>
        <taxon>malvids</taxon>
        <taxon>Brassicales</taxon>
        <taxon>Brassicaceae</taxon>
        <taxon>Camelineae</taxon>
        <taxon>Capsella</taxon>
    </lineage>
</organism>
<reference evidence="3" key="1">
    <citation type="journal article" date="2013" name="Nat. Genet.">
        <title>The Capsella rubella genome and the genomic consequences of rapid mating system evolution.</title>
        <authorList>
            <person name="Slotte T."/>
            <person name="Hazzouri K.M."/>
            <person name="Agren J.A."/>
            <person name="Koenig D."/>
            <person name="Maumus F."/>
            <person name="Guo Y.L."/>
            <person name="Steige K."/>
            <person name="Platts A.E."/>
            <person name="Escobar J.S."/>
            <person name="Newman L.K."/>
            <person name="Wang W."/>
            <person name="Mandakova T."/>
            <person name="Vello E."/>
            <person name="Smith L.M."/>
            <person name="Henz S.R."/>
            <person name="Steffen J."/>
            <person name="Takuno S."/>
            <person name="Brandvain Y."/>
            <person name="Coop G."/>
            <person name="Andolfatto P."/>
            <person name="Hu T.T."/>
            <person name="Blanchette M."/>
            <person name="Clark R.M."/>
            <person name="Quesneville H."/>
            <person name="Nordborg M."/>
            <person name="Gaut B.S."/>
            <person name="Lysak M.A."/>
            <person name="Jenkins J."/>
            <person name="Grimwood J."/>
            <person name="Chapman J."/>
            <person name="Prochnik S."/>
            <person name="Shu S."/>
            <person name="Rokhsar D."/>
            <person name="Schmutz J."/>
            <person name="Weigel D."/>
            <person name="Wright S.I."/>
        </authorList>
    </citation>
    <scope>NUCLEOTIDE SEQUENCE [LARGE SCALE GENOMIC DNA]</scope>
    <source>
        <strain evidence="3">cv. Monte Gargano</strain>
    </source>
</reference>
<keyword evidence="3" id="KW-1185">Reference proteome</keyword>
<dbReference type="Gene3D" id="3.30.70.870">
    <property type="entry name" value="Elongation Factor G (Translational Gtpase), domain 3"/>
    <property type="match status" value="1"/>
</dbReference>
<dbReference type="CDD" id="cd16263">
    <property type="entry name" value="BipA_III"/>
    <property type="match status" value="1"/>
</dbReference>
<dbReference type="AlphaFoldDB" id="R0H1L2"/>
<proteinExistence type="predicted"/>
<accession>R0H1L2</accession>
<dbReference type="PANTHER" id="PTHR42908:SF8">
    <property type="entry name" value="TR-TYPE G DOMAIN-CONTAINING PROTEIN"/>
    <property type="match status" value="1"/>
</dbReference>
<dbReference type="GO" id="GO:1990904">
    <property type="term" value="C:ribonucleoprotein complex"/>
    <property type="evidence" value="ECO:0007669"/>
    <property type="project" value="TreeGrafter"/>
</dbReference>
<dbReference type="InterPro" id="IPR000640">
    <property type="entry name" value="EFG_V-like"/>
</dbReference>
<evidence type="ECO:0000313" key="2">
    <source>
        <dbReference type="EMBL" id="EOA23124.1"/>
    </source>
</evidence>
<evidence type="ECO:0000259" key="1">
    <source>
        <dbReference type="Pfam" id="PF00679"/>
    </source>
</evidence>
<dbReference type="Gene3D" id="3.30.70.240">
    <property type="match status" value="1"/>
</dbReference>
<evidence type="ECO:0000313" key="3">
    <source>
        <dbReference type="Proteomes" id="UP000029121"/>
    </source>
</evidence>
<gene>
    <name evidence="2" type="ORF">CARUB_v10003930mg</name>
</gene>
<dbReference type="InterPro" id="IPR035647">
    <property type="entry name" value="EFG_III/V"/>
</dbReference>
<name>R0H1L2_9BRAS</name>
<dbReference type="Proteomes" id="UP000029121">
    <property type="component" value="Unassembled WGS sequence"/>
</dbReference>
<dbReference type="FunFam" id="3.30.70.870:FF:000003">
    <property type="entry name" value="GTP-binding protein TypA"/>
    <property type="match status" value="1"/>
</dbReference>
<dbReference type="InterPro" id="IPR047043">
    <property type="entry name" value="BipA_III"/>
</dbReference>
<protein>
    <recommendedName>
        <fullName evidence="1">Elongation factor EFG domain-containing protein</fullName>
    </recommendedName>
</protein>
<feature type="domain" description="Elongation factor EFG" evidence="1">
    <location>
        <begin position="120"/>
        <end position="157"/>
    </location>
</feature>
<dbReference type="PANTHER" id="PTHR42908">
    <property type="entry name" value="TRANSLATION ELONGATION FACTOR-RELATED"/>
    <property type="match status" value="1"/>
</dbReference>
<dbReference type="EMBL" id="KB870810">
    <property type="protein sequence ID" value="EOA23124.1"/>
    <property type="molecule type" value="Genomic_DNA"/>
</dbReference>
<sequence>MDNLMPNIGETIADKAHGKPLPTIRVEEPTVKMSFSVNTSPFSGREGKYVTSRNLRDRLNRELERNLAMKVEDGETADTFIVSGRGTLHITILIENMRREGYEFMVGPPKVINKKVNDKVQEPYEIATVEVPEAHMGPVVELLGKRRGQMFDMQNIRRNNFSAVQNPDTWTSWIEERNLNSFSGNRYP</sequence>
<dbReference type="eggNOG" id="KOG0462">
    <property type="taxonomic scope" value="Eukaryota"/>
</dbReference>
<dbReference type="STRING" id="81985.R0H1L2"/>
<dbReference type="GO" id="GO:0005829">
    <property type="term" value="C:cytosol"/>
    <property type="evidence" value="ECO:0007669"/>
    <property type="project" value="TreeGrafter"/>
</dbReference>
<dbReference type="GO" id="GO:0003924">
    <property type="term" value="F:GTPase activity"/>
    <property type="evidence" value="ECO:0007669"/>
    <property type="project" value="TreeGrafter"/>
</dbReference>
<dbReference type="Pfam" id="PF00679">
    <property type="entry name" value="EFG_C"/>
    <property type="match status" value="1"/>
</dbReference>
<dbReference type="SUPFAM" id="SSF54980">
    <property type="entry name" value="EF-G C-terminal domain-like"/>
    <property type="match status" value="2"/>
</dbReference>